<dbReference type="GO" id="GO:0006865">
    <property type="term" value="P:amino acid transport"/>
    <property type="evidence" value="ECO:0007669"/>
    <property type="project" value="UniProtKB-KW"/>
</dbReference>
<dbReference type="GO" id="GO:0098796">
    <property type="term" value="C:membrane protein complex"/>
    <property type="evidence" value="ECO:0007669"/>
    <property type="project" value="UniProtKB-ARBA"/>
</dbReference>
<dbReference type="Gene3D" id="3.40.50.300">
    <property type="entry name" value="P-loop containing nucleotide triphosphate hydrolases"/>
    <property type="match status" value="1"/>
</dbReference>
<dbReference type="PROSITE" id="PS00211">
    <property type="entry name" value="ABC_TRANSPORTER_1"/>
    <property type="match status" value="1"/>
</dbReference>
<dbReference type="SUPFAM" id="SSF52540">
    <property type="entry name" value="P-loop containing nucleoside triphosphate hydrolases"/>
    <property type="match status" value="1"/>
</dbReference>
<dbReference type="AlphaFoldDB" id="A0A829HA81"/>
<sequence length="226" mass="25399">MIRLKSVNKFYKQGATSFHVLKDISFKIDAGEFVSIMGPSGSGKSTLINIVGFLDDQFEGEYWFMDDNIQKKSRRDYAILRNQSVGFVFQNFKLIDTLSVAENIGLPLIYAGKRRKAIRSEVQQVLSQVGLPDLGTKKPRDLSGGQQQRVAIARAVITKPNFLIADEPTGALDSQTSSEILELFQKLNRENHTTIIMVTHDQQVANQSQRIIRILDGTIESDEEVH</sequence>
<dbReference type="PANTHER" id="PTHR42798">
    <property type="entry name" value="LIPOPROTEIN-RELEASING SYSTEM ATP-BINDING PROTEIN LOLD"/>
    <property type="match status" value="1"/>
</dbReference>
<evidence type="ECO:0000256" key="3">
    <source>
        <dbReference type="ARBA" id="ARBA00022741"/>
    </source>
</evidence>
<reference evidence="7 8" key="1">
    <citation type="journal article" date="2013" name="PLoS ONE">
        <title>Lactobacillus paracasei comparative genomics: towards species pan-genome definition and exploitation of diversity.</title>
        <authorList>
            <person name="Smokvina T."/>
            <person name="Wels M."/>
            <person name="Polka J."/>
            <person name="Chervaux C."/>
            <person name="Brisse S."/>
            <person name="Boekhorst J."/>
            <person name="van Hylckama Vlieg J.E."/>
            <person name="Siezen R.J."/>
        </authorList>
    </citation>
    <scope>NUCLEOTIDE SEQUENCE [LARGE SCALE GENOMIC DNA]</scope>
    <source>
        <strain evidence="7 8">Lpp41</strain>
    </source>
</reference>
<proteinExistence type="inferred from homology"/>
<evidence type="ECO:0000313" key="8">
    <source>
        <dbReference type="Proteomes" id="UP000014244"/>
    </source>
</evidence>
<comment type="caution">
    <text evidence="7">The sequence shown here is derived from an EMBL/GenBank/DDBJ whole genome shotgun (WGS) entry which is preliminary data.</text>
</comment>
<evidence type="ECO:0000313" key="7">
    <source>
        <dbReference type="EMBL" id="EPC76240.1"/>
    </source>
</evidence>
<dbReference type="SMART" id="SM00382">
    <property type="entry name" value="AAA"/>
    <property type="match status" value="1"/>
</dbReference>
<dbReference type="Proteomes" id="UP000014244">
    <property type="component" value="Unassembled WGS sequence"/>
</dbReference>
<evidence type="ECO:0000256" key="4">
    <source>
        <dbReference type="ARBA" id="ARBA00022840"/>
    </source>
</evidence>
<comment type="similarity">
    <text evidence="1">Belongs to the ABC transporter superfamily.</text>
</comment>
<dbReference type="Pfam" id="PF00005">
    <property type="entry name" value="ABC_tran"/>
    <property type="match status" value="1"/>
</dbReference>
<dbReference type="InterPro" id="IPR017911">
    <property type="entry name" value="MacB-like_ATP-bd"/>
</dbReference>
<evidence type="ECO:0000256" key="2">
    <source>
        <dbReference type="ARBA" id="ARBA00022448"/>
    </source>
</evidence>
<keyword evidence="2" id="KW-0813">Transport</keyword>
<evidence type="ECO:0000256" key="1">
    <source>
        <dbReference type="ARBA" id="ARBA00005417"/>
    </source>
</evidence>
<dbReference type="InterPro" id="IPR003593">
    <property type="entry name" value="AAA+_ATPase"/>
</dbReference>
<protein>
    <submittedName>
        <fullName evidence="7">ABC transporter ATP-binding protein</fullName>
    </submittedName>
</protein>
<keyword evidence="4 7" id="KW-0067">ATP-binding</keyword>
<name>A0A829HA81_LACPA</name>
<keyword evidence="3" id="KW-0547">Nucleotide-binding</keyword>
<dbReference type="GO" id="GO:0022857">
    <property type="term" value="F:transmembrane transporter activity"/>
    <property type="evidence" value="ECO:0007669"/>
    <property type="project" value="UniProtKB-ARBA"/>
</dbReference>
<dbReference type="InterPro" id="IPR027417">
    <property type="entry name" value="P-loop_NTPase"/>
</dbReference>
<dbReference type="PANTHER" id="PTHR42798:SF2">
    <property type="entry name" value="ABC TRANSPORTER ATP-BINDING PROTEIN MG467-RELATED"/>
    <property type="match status" value="1"/>
</dbReference>
<dbReference type="InterPro" id="IPR017871">
    <property type="entry name" value="ABC_transporter-like_CS"/>
</dbReference>
<gene>
    <name evidence="7" type="ORF">Lpp41_00510</name>
</gene>
<dbReference type="InterPro" id="IPR003439">
    <property type="entry name" value="ABC_transporter-like_ATP-bd"/>
</dbReference>
<feature type="domain" description="ABC transporter" evidence="6">
    <location>
        <begin position="2"/>
        <end position="225"/>
    </location>
</feature>
<dbReference type="FunFam" id="3.40.50.300:FF:000032">
    <property type="entry name" value="Export ABC transporter ATP-binding protein"/>
    <property type="match status" value="1"/>
</dbReference>
<dbReference type="CDD" id="cd03255">
    <property type="entry name" value="ABC_MJ0796_LolCDE_FtsE"/>
    <property type="match status" value="1"/>
</dbReference>
<evidence type="ECO:0000256" key="5">
    <source>
        <dbReference type="ARBA" id="ARBA00022970"/>
    </source>
</evidence>
<dbReference type="GO" id="GO:0016887">
    <property type="term" value="F:ATP hydrolysis activity"/>
    <property type="evidence" value="ECO:0007669"/>
    <property type="project" value="InterPro"/>
</dbReference>
<evidence type="ECO:0000259" key="6">
    <source>
        <dbReference type="PROSITE" id="PS50893"/>
    </source>
</evidence>
<keyword evidence="5" id="KW-0029">Amino-acid transport</keyword>
<dbReference type="GO" id="GO:0005524">
    <property type="term" value="F:ATP binding"/>
    <property type="evidence" value="ECO:0007669"/>
    <property type="project" value="UniProtKB-KW"/>
</dbReference>
<dbReference type="EMBL" id="ANKE01000033">
    <property type="protein sequence ID" value="EPC76240.1"/>
    <property type="molecule type" value="Genomic_DNA"/>
</dbReference>
<dbReference type="PROSITE" id="PS50893">
    <property type="entry name" value="ABC_TRANSPORTER_2"/>
    <property type="match status" value="1"/>
</dbReference>
<organism evidence="7 8">
    <name type="scientific">Lacticaseibacillus paracasei subsp. paracasei Lpp41</name>
    <dbReference type="NCBI Taxonomy" id="1256208"/>
    <lineage>
        <taxon>Bacteria</taxon>
        <taxon>Bacillati</taxon>
        <taxon>Bacillota</taxon>
        <taxon>Bacilli</taxon>
        <taxon>Lactobacillales</taxon>
        <taxon>Lactobacillaceae</taxon>
        <taxon>Lacticaseibacillus</taxon>
    </lineage>
</organism>
<accession>A0A829HA81</accession>